<feature type="transmembrane region" description="Helical" evidence="7">
    <location>
        <begin position="44"/>
        <end position="62"/>
    </location>
</feature>
<dbReference type="GO" id="GO:0005886">
    <property type="term" value="C:plasma membrane"/>
    <property type="evidence" value="ECO:0007669"/>
    <property type="project" value="TreeGrafter"/>
</dbReference>
<keyword evidence="5 7" id="KW-1133">Transmembrane helix</keyword>
<feature type="domain" description="Citrate transporter-like" evidence="8">
    <location>
        <begin position="32"/>
        <end position="101"/>
    </location>
</feature>
<dbReference type="GO" id="GO:0055085">
    <property type="term" value="P:transmembrane transport"/>
    <property type="evidence" value="ECO:0007669"/>
    <property type="project" value="InterPro"/>
</dbReference>
<dbReference type="EMBL" id="BJUW01000011">
    <property type="protein sequence ID" value="GEK87247.1"/>
    <property type="molecule type" value="Genomic_DNA"/>
</dbReference>
<organism evidence="9 10">
    <name type="scientific">Microbacterium aerolatum</name>
    <dbReference type="NCBI Taxonomy" id="153731"/>
    <lineage>
        <taxon>Bacteria</taxon>
        <taxon>Bacillati</taxon>
        <taxon>Actinomycetota</taxon>
        <taxon>Actinomycetes</taxon>
        <taxon>Micrococcales</taxon>
        <taxon>Microbacteriaceae</taxon>
        <taxon>Microbacterium</taxon>
    </lineage>
</organism>
<keyword evidence="4" id="KW-0677">Repeat</keyword>
<evidence type="ECO:0000256" key="7">
    <source>
        <dbReference type="SAM" id="Phobius"/>
    </source>
</evidence>
<proteinExistence type="predicted"/>
<keyword evidence="2" id="KW-0813">Transport</keyword>
<evidence type="ECO:0000256" key="6">
    <source>
        <dbReference type="ARBA" id="ARBA00023136"/>
    </source>
</evidence>
<dbReference type="PANTHER" id="PTHR43652">
    <property type="entry name" value="BASIC AMINO ACID ANTIPORTER YFCC-RELATED"/>
    <property type="match status" value="1"/>
</dbReference>
<evidence type="ECO:0000256" key="3">
    <source>
        <dbReference type="ARBA" id="ARBA00022692"/>
    </source>
</evidence>
<evidence type="ECO:0000313" key="9">
    <source>
        <dbReference type="EMBL" id="GEK87247.1"/>
    </source>
</evidence>
<keyword evidence="10" id="KW-1185">Reference proteome</keyword>
<protein>
    <recommendedName>
        <fullName evidence="8">Citrate transporter-like domain-containing protein</fullName>
    </recommendedName>
</protein>
<accession>A0A511AN70</accession>
<comment type="subcellular location">
    <subcellularLocation>
        <location evidence="1">Membrane</location>
        <topology evidence="1">Multi-pass membrane protein</topology>
    </subcellularLocation>
</comment>
<dbReference type="InterPro" id="IPR004680">
    <property type="entry name" value="Cit_transptr-like_dom"/>
</dbReference>
<dbReference type="AlphaFoldDB" id="A0A511AN70"/>
<evidence type="ECO:0000259" key="8">
    <source>
        <dbReference type="Pfam" id="PF03600"/>
    </source>
</evidence>
<keyword evidence="6 7" id="KW-0472">Membrane</keyword>
<name>A0A511AN70_9MICO</name>
<evidence type="ECO:0000256" key="5">
    <source>
        <dbReference type="ARBA" id="ARBA00022989"/>
    </source>
</evidence>
<sequence>MLRTVARRMPVEVEVLMSVDLIVVLVLLAVTIALFAIGRPRMDAVALLVIVALPLISVLTVPETLAGFADPNVVLIAALFVIGEGLSRTGVTFRLGDWLSASCCASSSGSCSPPSPSCT</sequence>
<dbReference type="PANTHER" id="PTHR43652:SF1">
    <property type="entry name" value="RESPONSE REGULATOR"/>
    <property type="match status" value="1"/>
</dbReference>
<evidence type="ECO:0000313" key="10">
    <source>
        <dbReference type="Proteomes" id="UP000321225"/>
    </source>
</evidence>
<dbReference type="InterPro" id="IPR051679">
    <property type="entry name" value="DASS-Related_Transporters"/>
</dbReference>
<evidence type="ECO:0000256" key="4">
    <source>
        <dbReference type="ARBA" id="ARBA00022737"/>
    </source>
</evidence>
<feature type="transmembrane region" description="Helical" evidence="7">
    <location>
        <begin position="15"/>
        <end position="37"/>
    </location>
</feature>
<dbReference type="Pfam" id="PF03600">
    <property type="entry name" value="CitMHS"/>
    <property type="match status" value="1"/>
</dbReference>
<evidence type="ECO:0000256" key="2">
    <source>
        <dbReference type="ARBA" id="ARBA00022448"/>
    </source>
</evidence>
<gene>
    <name evidence="9" type="ORF">MAE01_24230</name>
</gene>
<keyword evidence="3 7" id="KW-0812">Transmembrane</keyword>
<comment type="caution">
    <text evidence="9">The sequence shown here is derived from an EMBL/GenBank/DDBJ whole genome shotgun (WGS) entry which is preliminary data.</text>
</comment>
<dbReference type="Proteomes" id="UP000321225">
    <property type="component" value="Unassembled WGS sequence"/>
</dbReference>
<reference evidence="9 10" key="1">
    <citation type="submission" date="2019-07" db="EMBL/GenBank/DDBJ databases">
        <title>Whole genome shotgun sequence of Microbacterium aerolatum NBRC 103071.</title>
        <authorList>
            <person name="Hosoyama A."/>
            <person name="Uohara A."/>
            <person name="Ohji S."/>
            <person name="Ichikawa N."/>
        </authorList>
    </citation>
    <scope>NUCLEOTIDE SEQUENCE [LARGE SCALE GENOMIC DNA]</scope>
    <source>
        <strain evidence="9 10">NBRC 103071</strain>
    </source>
</reference>
<evidence type="ECO:0000256" key="1">
    <source>
        <dbReference type="ARBA" id="ARBA00004141"/>
    </source>
</evidence>